<gene>
    <name evidence="1" type="ORF">GCM10008905_33300</name>
</gene>
<evidence type="ECO:0000313" key="2">
    <source>
        <dbReference type="Proteomes" id="UP001500339"/>
    </source>
</evidence>
<evidence type="ECO:0008006" key="3">
    <source>
        <dbReference type="Google" id="ProtNLM"/>
    </source>
</evidence>
<dbReference type="EMBL" id="BAAACF010000014">
    <property type="protein sequence ID" value="GAA0731226.1"/>
    <property type="molecule type" value="Genomic_DNA"/>
</dbReference>
<sequence length="115" mass="13352">MSNLKQKIIRIIDELITLCYTMNCKDFNVDVKIQEGKELICLKAYVDSVNEETLNNIKKLLNLPRAHELEEYYWNLPGNDLSTNELTLLGIMIDSSSVNYDKESKLLQIELSRLE</sequence>
<dbReference type="Proteomes" id="UP001500339">
    <property type="component" value="Unassembled WGS sequence"/>
</dbReference>
<reference evidence="1 2" key="1">
    <citation type="journal article" date="2019" name="Int. J. Syst. Evol. Microbiol.">
        <title>The Global Catalogue of Microorganisms (GCM) 10K type strain sequencing project: providing services to taxonomists for standard genome sequencing and annotation.</title>
        <authorList>
            <consortium name="The Broad Institute Genomics Platform"/>
            <consortium name="The Broad Institute Genome Sequencing Center for Infectious Disease"/>
            <person name="Wu L."/>
            <person name="Ma J."/>
        </authorList>
    </citation>
    <scope>NUCLEOTIDE SEQUENCE [LARGE SCALE GENOMIC DNA]</scope>
    <source>
        <strain evidence="1 2">JCM 1405</strain>
    </source>
</reference>
<accession>A0ABN1J7R1</accession>
<organism evidence="1 2">
    <name type="scientific">Clostridium malenominatum</name>
    <dbReference type="NCBI Taxonomy" id="1539"/>
    <lineage>
        <taxon>Bacteria</taxon>
        <taxon>Bacillati</taxon>
        <taxon>Bacillota</taxon>
        <taxon>Clostridia</taxon>
        <taxon>Eubacteriales</taxon>
        <taxon>Clostridiaceae</taxon>
        <taxon>Clostridium</taxon>
    </lineage>
</organism>
<comment type="caution">
    <text evidence="1">The sequence shown here is derived from an EMBL/GenBank/DDBJ whole genome shotgun (WGS) entry which is preliminary data.</text>
</comment>
<keyword evidence="2" id="KW-1185">Reference proteome</keyword>
<proteinExistence type="predicted"/>
<dbReference type="RefSeq" id="WP_343771584.1">
    <property type="nucleotide sequence ID" value="NZ_BAAACF010000014.1"/>
</dbReference>
<name>A0ABN1J7R1_9CLOT</name>
<evidence type="ECO:0000313" key="1">
    <source>
        <dbReference type="EMBL" id="GAA0731226.1"/>
    </source>
</evidence>
<protein>
    <recommendedName>
        <fullName evidence="3">Ribosome-binding factor A</fullName>
    </recommendedName>
</protein>